<accession>A0A9J5WX45</accession>
<keyword evidence="3" id="KW-1185">Reference proteome</keyword>
<feature type="region of interest" description="Disordered" evidence="1">
    <location>
        <begin position="1"/>
        <end position="32"/>
    </location>
</feature>
<dbReference type="AlphaFoldDB" id="A0A9J5WX45"/>
<evidence type="ECO:0000313" key="3">
    <source>
        <dbReference type="Proteomes" id="UP000824120"/>
    </source>
</evidence>
<sequence length="115" mass="12874">MFLDPTPSEALISHPPTTTEASDDEHGDESINITPGVEWVARVDMVRQAMEILGKRLNEDQEYLKQLEGRGKSHQQTPVEVRSREEEEDGDVIFLKMTKSSLSSLPLLSKINAPT</sequence>
<reference evidence="2 3" key="1">
    <citation type="submission" date="2020-09" db="EMBL/GenBank/DDBJ databases">
        <title>De no assembly of potato wild relative species, Solanum commersonii.</title>
        <authorList>
            <person name="Cho K."/>
        </authorList>
    </citation>
    <scope>NUCLEOTIDE SEQUENCE [LARGE SCALE GENOMIC DNA]</scope>
    <source>
        <strain evidence="2">LZ3.2</strain>
        <tissue evidence="2">Leaf</tissue>
    </source>
</reference>
<protein>
    <submittedName>
        <fullName evidence="2">Uncharacterized protein</fullName>
    </submittedName>
</protein>
<proteinExistence type="predicted"/>
<feature type="region of interest" description="Disordered" evidence="1">
    <location>
        <begin position="67"/>
        <end position="87"/>
    </location>
</feature>
<dbReference type="Proteomes" id="UP000824120">
    <property type="component" value="Chromosome 10"/>
</dbReference>
<name>A0A9J5WX45_SOLCO</name>
<evidence type="ECO:0000313" key="2">
    <source>
        <dbReference type="EMBL" id="KAG5579552.1"/>
    </source>
</evidence>
<evidence type="ECO:0000256" key="1">
    <source>
        <dbReference type="SAM" id="MobiDB-lite"/>
    </source>
</evidence>
<gene>
    <name evidence="2" type="ORF">H5410_050179</name>
</gene>
<dbReference type="EMBL" id="JACXVP010000010">
    <property type="protein sequence ID" value="KAG5579552.1"/>
    <property type="molecule type" value="Genomic_DNA"/>
</dbReference>
<organism evidence="2 3">
    <name type="scientific">Solanum commersonii</name>
    <name type="common">Commerson's wild potato</name>
    <name type="synonym">Commerson's nightshade</name>
    <dbReference type="NCBI Taxonomy" id="4109"/>
    <lineage>
        <taxon>Eukaryota</taxon>
        <taxon>Viridiplantae</taxon>
        <taxon>Streptophyta</taxon>
        <taxon>Embryophyta</taxon>
        <taxon>Tracheophyta</taxon>
        <taxon>Spermatophyta</taxon>
        <taxon>Magnoliopsida</taxon>
        <taxon>eudicotyledons</taxon>
        <taxon>Gunneridae</taxon>
        <taxon>Pentapetalae</taxon>
        <taxon>asterids</taxon>
        <taxon>lamiids</taxon>
        <taxon>Solanales</taxon>
        <taxon>Solanaceae</taxon>
        <taxon>Solanoideae</taxon>
        <taxon>Solaneae</taxon>
        <taxon>Solanum</taxon>
    </lineage>
</organism>
<comment type="caution">
    <text evidence="2">The sequence shown here is derived from an EMBL/GenBank/DDBJ whole genome shotgun (WGS) entry which is preliminary data.</text>
</comment>